<evidence type="ECO:0000256" key="9">
    <source>
        <dbReference type="SAM" id="Phobius"/>
    </source>
</evidence>
<dbReference type="GeneID" id="25258373"/>
<feature type="transmembrane region" description="Helical" evidence="9">
    <location>
        <begin position="455"/>
        <end position="474"/>
    </location>
</feature>
<evidence type="ECO:0000259" key="11">
    <source>
        <dbReference type="Pfam" id="PF12821"/>
    </source>
</evidence>
<feature type="transmembrane region" description="Helical" evidence="9">
    <location>
        <begin position="555"/>
        <end position="579"/>
    </location>
</feature>
<dbReference type="VEuPathDB" id="MicrosporidiaDB:DI09_13p170"/>
<feature type="transmembrane region" description="Helical" evidence="9">
    <location>
        <begin position="270"/>
        <end position="289"/>
    </location>
</feature>
<dbReference type="RefSeq" id="XP_013239155.1">
    <property type="nucleotide sequence ID" value="XM_013383701.1"/>
</dbReference>
<evidence type="ECO:0000256" key="2">
    <source>
        <dbReference type="ARBA" id="ARBA00022475"/>
    </source>
</evidence>
<keyword evidence="2" id="KW-1003">Cell membrane</keyword>
<sequence length="598" mass="65795">MNLILIEESLLQQKLAFLAMVVADMMQSGLATFYIVTLIQNIVGKDFLMLSILPTHVAISVSVNDLNQKDISSSRAFKSGYNMKKMERLTRLLKGPLDDPKASEISSSRFSAKELSGGYDEKQTTKPFAHSGHIQCSDDADDSEHVEANHNVETTGAFGPPEGSEVAGVSLAPQVDKTMATSSTQANNGNSPDVFITIEDSRFKVDANLEKSEDKDKNFNSDKDIDKIKVDSRIISRLDNLKKEYEKMKHEPDSSILKGIPFCSATKNNILGIHFIAAVFAAVSGPMCFSGSLKDQCYGSIVGIIAAILLYFTEISILFNRTQVFISSIICGFLTFLFCYYDSEISFWPIVLGATLWNLPGFSITMGVVETFYFKSSGGIIGVSMLIKGMSEGILMALGFGVSIYIGRLIFNGHYVHLSIRANSTEQFSPTTIALFSSSFLTVGATLLMEGSRMQILLSFIPMVVCNFVLFGCIELGMPSMLCDFLASFSVCILSMIISEYTKSSYLVYVYNGILPLVPGGNFVKETFGIIEDMVVGDYEHPEKKDFAKTKYPPFMSSIVSAFSIGLGIIVSDSIYNLLKKSLLKLKKVVTFYQILLK</sequence>
<dbReference type="InterPro" id="IPR024528">
    <property type="entry name" value="ThrE_2"/>
</dbReference>
<dbReference type="Pfam" id="PF12821">
    <property type="entry name" value="ThrE_2"/>
    <property type="match status" value="1"/>
</dbReference>
<evidence type="ECO:0000256" key="7">
    <source>
        <dbReference type="ARBA" id="ARBA00034125"/>
    </source>
</evidence>
<name>A0A098VUC1_9MICR</name>
<feature type="domain" description="Threonine/Serine exporter ThrE" evidence="11">
    <location>
        <begin position="436"/>
        <end position="575"/>
    </location>
</feature>
<protein>
    <submittedName>
        <fullName evidence="12">Putative membrane protein</fullName>
    </submittedName>
</protein>
<evidence type="ECO:0000259" key="10">
    <source>
        <dbReference type="Pfam" id="PF06738"/>
    </source>
</evidence>
<feature type="domain" description="Threonine/serine exporter-like N-terminal" evidence="10">
    <location>
        <begin position="214"/>
        <end position="380"/>
    </location>
</feature>
<feature type="region of interest" description="Disordered" evidence="8">
    <location>
        <begin position="113"/>
        <end position="145"/>
    </location>
</feature>
<evidence type="ECO:0000313" key="13">
    <source>
        <dbReference type="Proteomes" id="UP000029725"/>
    </source>
</evidence>
<feature type="transmembrane region" description="Helical" evidence="9">
    <location>
        <begin position="15"/>
        <end position="35"/>
    </location>
</feature>
<evidence type="ECO:0000313" key="12">
    <source>
        <dbReference type="EMBL" id="KGG52728.1"/>
    </source>
</evidence>
<dbReference type="EMBL" id="JMKJ01000044">
    <property type="protein sequence ID" value="KGG52728.1"/>
    <property type="molecule type" value="Genomic_DNA"/>
</dbReference>
<keyword evidence="4 9" id="KW-0812">Transmembrane</keyword>
<organism evidence="12 13">
    <name type="scientific">Mitosporidium daphniae</name>
    <dbReference type="NCBI Taxonomy" id="1485682"/>
    <lineage>
        <taxon>Eukaryota</taxon>
        <taxon>Fungi</taxon>
        <taxon>Fungi incertae sedis</taxon>
        <taxon>Microsporidia</taxon>
        <taxon>Mitosporidium</taxon>
    </lineage>
</organism>
<comment type="caution">
    <text evidence="12">The sequence shown here is derived from an EMBL/GenBank/DDBJ whole genome shotgun (WGS) entry which is preliminary data.</text>
</comment>
<keyword evidence="13" id="KW-1185">Reference proteome</keyword>
<feature type="transmembrane region" description="Helical" evidence="9">
    <location>
        <begin position="394"/>
        <end position="411"/>
    </location>
</feature>
<keyword evidence="5 9" id="KW-1133">Transmembrane helix</keyword>
<feature type="transmembrane region" description="Helical" evidence="9">
    <location>
        <begin position="301"/>
        <end position="319"/>
    </location>
</feature>
<feature type="transmembrane region" description="Helical" evidence="9">
    <location>
        <begin position="325"/>
        <end position="343"/>
    </location>
</feature>
<evidence type="ECO:0000256" key="6">
    <source>
        <dbReference type="ARBA" id="ARBA00023136"/>
    </source>
</evidence>
<proteinExistence type="inferred from homology"/>
<evidence type="ECO:0000256" key="1">
    <source>
        <dbReference type="ARBA" id="ARBA00004651"/>
    </source>
</evidence>
<dbReference type="GO" id="GO:0015744">
    <property type="term" value="P:succinate transport"/>
    <property type="evidence" value="ECO:0007669"/>
    <property type="project" value="TreeGrafter"/>
</dbReference>
<evidence type="ECO:0000256" key="5">
    <source>
        <dbReference type="ARBA" id="ARBA00022989"/>
    </source>
</evidence>
<comment type="subcellular location">
    <subcellularLocation>
        <location evidence="1">Cell membrane</location>
        <topology evidence="1">Multi-pass membrane protein</topology>
    </subcellularLocation>
</comment>
<feature type="transmembrane region" description="Helical" evidence="9">
    <location>
        <begin position="350"/>
        <end position="374"/>
    </location>
</feature>
<dbReference type="AlphaFoldDB" id="A0A098VUC1"/>
<feature type="transmembrane region" description="Helical" evidence="9">
    <location>
        <begin position="432"/>
        <end position="449"/>
    </location>
</feature>
<keyword evidence="3" id="KW-0997">Cell inner membrane</keyword>
<gene>
    <name evidence="12" type="ORF">DI09_13p170</name>
</gene>
<dbReference type="GO" id="GO:0005886">
    <property type="term" value="C:plasma membrane"/>
    <property type="evidence" value="ECO:0007669"/>
    <property type="project" value="UniProtKB-SubCell"/>
</dbReference>
<comment type="similarity">
    <text evidence="7">Belongs to the ThrE exporter (TC 2.A.79) family.</text>
</comment>
<dbReference type="Proteomes" id="UP000029725">
    <property type="component" value="Unassembled WGS sequence"/>
</dbReference>
<dbReference type="PANTHER" id="PTHR34390">
    <property type="entry name" value="UPF0442 PROTEIN YJJB-RELATED"/>
    <property type="match status" value="1"/>
</dbReference>
<accession>A0A098VUC1</accession>
<evidence type="ECO:0000256" key="8">
    <source>
        <dbReference type="SAM" id="MobiDB-lite"/>
    </source>
</evidence>
<dbReference type="HOGENOM" id="CLU_456402_0_0_1"/>
<evidence type="ECO:0000256" key="3">
    <source>
        <dbReference type="ARBA" id="ARBA00022519"/>
    </source>
</evidence>
<keyword evidence="6 9" id="KW-0472">Membrane</keyword>
<dbReference type="InterPro" id="IPR010619">
    <property type="entry name" value="ThrE-like_N"/>
</dbReference>
<dbReference type="PANTHER" id="PTHR34390:SF1">
    <property type="entry name" value="SUCCINATE TRANSPORTER SUBUNIT YJJB-RELATED"/>
    <property type="match status" value="1"/>
</dbReference>
<dbReference type="GO" id="GO:0022857">
    <property type="term" value="F:transmembrane transporter activity"/>
    <property type="evidence" value="ECO:0007669"/>
    <property type="project" value="InterPro"/>
</dbReference>
<evidence type="ECO:0000256" key="4">
    <source>
        <dbReference type="ARBA" id="ARBA00022692"/>
    </source>
</evidence>
<dbReference type="Pfam" id="PF06738">
    <property type="entry name" value="ThrE"/>
    <property type="match status" value="1"/>
</dbReference>
<dbReference type="InterPro" id="IPR050539">
    <property type="entry name" value="ThrE_Dicarb/AminoAcid_Exp"/>
</dbReference>
<reference evidence="12 13" key="1">
    <citation type="submission" date="2014-04" db="EMBL/GenBank/DDBJ databases">
        <title>A new species of microsporidia sheds light on the evolution of extreme parasitism.</title>
        <authorList>
            <person name="Haag K.L."/>
            <person name="James T.Y."/>
            <person name="Larsson R."/>
            <person name="Schaer T.M."/>
            <person name="Refardt D."/>
            <person name="Pombert J.-F."/>
            <person name="Ebert D."/>
        </authorList>
    </citation>
    <scope>NUCLEOTIDE SEQUENCE [LARGE SCALE GENOMIC DNA]</scope>
    <source>
        <strain evidence="12 13">UGP3</strain>
        <tissue evidence="12">Spores</tissue>
    </source>
</reference>